<gene>
    <name evidence="1" type="ORF">APZ42_000651</name>
</gene>
<accession>A0A164JHA2</accession>
<evidence type="ECO:0000313" key="2">
    <source>
        <dbReference type="Proteomes" id="UP000076858"/>
    </source>
</evidence>
<proteinExistence type="predicted"/>
<keyword evidence="2" id="KW-1185">Reference proteome</keyword>
<dbReference type="EMBL" id="LRGB01004619">
    <property type="protein sequence ID" value="KZS02347.1"/>
    <property type="molecule type" value="Genomic_DNA"/>
</dbReference>
<name>A0A164JHA2_9CRUS</name>
<evidence type="ECO:0000313" key="1">
    <source>
        <dbReference type="EMBL" id="KZS02347.1"/>
    </source>
</evidence>
<dbReference type="AlphaFoldDB" id="A0A164JHA2"/>
<sequence>MAFAFERVAQQAFAQAQARVFFKLSGSRSSLSENRERAPFSLKLRARSARL</sequence>
<feature type="non-terminal residue" evidence="1">
    <location>
        <position position="51"/>
    </location>
</feature>
<dbReference type="Proteomes" id="UP000076858">
    <property type="component" value="Unassembled WGS sequence"/>
</dbReference>
<organism evidence="1 2">
    <name type="scientific">Daphnia magna</name>
    <dbReference type="NCBI Taxonomy" id="35525"/>
    <lineage>
        <taxon>Eukaryota</taxon>
        <taxon>Metazoa</taxon>
        <taxon>Ecdysozoa</taxon>
        <taxon>Arthropoda</taxon>
        <taxon>Crustacea</taxon>
        <taxon>Branchiopoda</taxon>
        <taxon>Diplostraca</taxon>
        <taxon>Cladocera</taxon>
        <taxon>Anomopoda</taxon>
        <taxon>Daphniidae</taxon>
        <taxon>Daphnia</taxon>
    </lineage>
</organism>
<reference evidence="1 2" key="1">
    <citation type="submission" date="2016-03" db="EMBL/GenBank/DDBJ databases">
        <title>EvidentialGene: Evidence-directed Construction of Genes on Genomes.</title>
        <authorList>
            <person name="Gilbert D.G."/>
            <person name="Choi J.-H."/>
            <person name="Mockaitis K."/>
            <person name="Colbourne J."/>
            <person name="Pfrender M."/>
        </authorList>
    </citation>
    <scope>NUCLEOTIDE SEQUENCE [LARGE SCALE GENOMIC DNA]</scope>
    <source>
        <strain evidence="1 2">Xinb3</strain>
        <tissue evidence="1">Complete organism</tissue>
    </source>
</reference>
<protein>
    <submittedName>
        <fullName evidence="1">Uncharacterized protein</fullName>
    </submittedName>
</protein>
<comment type="caution">
    <text evidence="1">The sequence shown here is derived from an EMBL/GenBank/DDBJ whole genome shotgun (WGS) entry which is preliminary data.</text>
</comment>